<name>A0A0K8RND2_IXORI</name>
<evidence type="ECO:0000256" key="1">
    <source>
        <dbReference type="SAM" id="MobiDB-lite"/>
    </source>
</evidence>
<feature type="signal peptide" evidence="2">
    <location>
        <begin position="1"/>
        <end position="23"/>
    </location>
</feature>
<feature type="region of interest" description="Disordered" evidence="1">
    <location>
        <begin position="80"/>
        <end position="103"/>
    </location>
</feature>
<dbReference type="AlphaFoldDB" id="A0A0K8RND2"/>
<evidence type="ECO:0000256" key="2">
    <source>
        <dbReference type="SAM" id="SignalP"/>
    </source>
</evidence>
<protein>
    <recommendedName>
        <fullName evidence="4">Secreted protein</fullName>
    </recommendedName>
</protein>
<proteinExistence type="evidence at transcript level"/>
<reference evidence="3" key="1">
    <citation type="submission" date="2012-12" db="EMBL/GenBank/DDBJ databases">
        <title>Identification and characterization of a phenylalanine ammonia-lyase gene family in Isatis indigotica Fort.</title>
        <authorList>
            <person name="Liu Q."/>
            <person name="Chen J."/>
            <person name="Zhou X."/>
            <person name="Di P."/>
            <person name="Xiao Y."/>
            <person name="Xuan H."/>
            <person name="Zhang L."/>
            <person name="Chen W."/>
        </authorList>
    </citation>
    <scope>NUCLEOTIDE SEQUENCE</scope>
    <source>
        <tissue evidence="3">Salivary gland</tissue>
    </source>
</reference>
<evidence type="ECO:0000313" key="3">
    <source>
        <dbReference type="EMBL" id="JAA72566.1"/>
    </source>
</evidence>
<keyword evidence="2" id="KW-0732">Signal</keyword>
<accession>A0A0K8RND2</accession>
<organism evidence="3">
    <name type="scientific">Ixodes ricinus</name>
    <name type="common">Common tick</name>
    <name type="synonym">Acarus ricinus</name>
    <dbReference type="NCBI Taxonomy" id="34613"/>
    <lineage>
        <taxon>Eukaryota</taxon>
        <taxon>Metazoa</taxon>
        <taxon>Ecdysozoa</taxon>
        <taxon>Arthropoda</taxon>
        <taxon>Chelicerata</taxon>
        <taxon>Arachnida</taxon>
        <taxon>Acari</taxon>
        <taxon>Parasitiformes</taxon>
        <taxon>Ixodida</taxon>
        <taxon>Ixodoidea</taxon>
        <taxon>Ixodidae</taxon>
        <taxon>Ixodinae</taxon>
        <taxon>Ixodes</taxon>
    </lineage>
</organism>
<evidence type="ECO:0008006" key="4">
    <source>
        <dbReference type="Google" id="ProtNLM"/>
    </source>
</evidence>
<feature type="non-terminal residue" evidence="3">
    <location>
        <position position="1"/>
    </location>
</feature>
<sequence length="103" mass="11328">NGRWVRLTPVTAVILFFVTPTAGNDPSLLVGFGPDTPNGTLRKAYGGEVSGFRDVVGTTVVRRVGSLPFRFVFVTTLRTDRPPVGRSRSRRPTRFGRTEPNQP</sequence>
<dbReference type="EMBL" id="GADI01001242">
    <property type="protein sequence ID" value="JAA72566.1"/>
    <property type="molecule type" value="mRNA"/>
</dbReference>
<feature type="chain" id="PRO_5005518792" description="Secreted protein" evidence="2">
    <location>
        <begin position="24"/>
        <end position="103"/>
    </location>
</feature>